<dbReference type="AlphaFoldDB" id="A0A3P7MEP2"/>
<name>A0A3P7MEP2_DIBLA</name>
<organism evidence="2 3">
    <name type="scientific">Dibothriocephalus latus</name>
    <name type="common">Fish tapeworm</name>
    <name type="synonym">Diphyllobothrium latum</name>
    <dbReference type="NCBI Taxonomy" id="60516"/>
    <lineage>
        <taxon>Eukaryota</taxon>
        <taxon>Metazoa</taxon>
        <taxon>Spiralia</taxon>
        <taxon>Lophotrochozoa</taxon>
        <taxon>Platyhelminthes</taxon>
        <taxon>Cestoda</taxon>
        <taxon>Eucestoda</taxon>
        <taxon>Diphyllobothriidea</taxon>
        <taxon>Diphyllobothriidae</taxon>
        <taxon>Dibothriocephalus</taxon>
    </lineage>
</organism>
<sequence length="116" mass="13118">MYGVGETGKRLGTRWHEHQLAINHKDKLCLVYGHVQQLNHELAFEKARVIGMANEKMARLVLESWSSTNTINRAIDLNLAYQALRTRFGSSRPGRTSTQNREPTFTKNKGGGHEAN</sequence>
<feature type="compositionally biased region" description="Polar residues" evidence="1">
    <location>
        <begin position="93"/>
        <end position="107"/>
    </location>
</feature>
<evidence type="ECO:0000313" key="3">
    <source>
        <dbReference type="Proteomes" id="UP000281553"/>
    </source>
</evidence>
<keyword evidence="3" id="KW-1185">Reference proteome</keyword>
<dbReference type="Proteomes" id="UP000281553">
    <property type="component" value="Unassembled WGS sequence"/>
</dbReference>
<feature type="region of interest" description="Disordered" evidence="1">
    <location>
        <begin position="88"/>
        <end position="116"/>
    </location>
</feature>
<accession>A0A3P7MEP2</accession>
<dbReference type="OrthoDB" id="10057701at2759"/>
<proteinExistence type="predicted"/>
<feature type="non-terminal residue" evidence="2">
    <location>
        <position position="116"/>
    </location>
</feature>
<dbReference type="EMBL" id="UYRU01065520">
    <property type="protein sequence ID" value="VDN16351.1"/>
    <property type="molecule type" value="Genomic_DNA"/>
</dbReference>
<protein>
    <submittedName>
        <fullName evidence="2">Uncharacterized protein</fullName>
    </submittedName>
</protein>
<evidence type="ECO:0000313" key="2">
    <source>
        <dbReference type="EMBL" id="VDN16351.1"/>
    </source>
</evidence>
<gene>
    <name evidence="2" type="ORF">DILT_LOCUS12182</name>
</gene>
<reference evidence="2 3" key="1">
    <citation type="submission" date="2018-11" db="EMBL/GenBank/DDBJ databases">
        <authorList>
            <consortium name="Pathogen Informatics"/>
        </authorList>
    </citation>
    <scope>NUCLEOTIDE SEQUENCE [LARGE SCALE GENOMIC DNA]</scope>
</reference>
<evidence type="ECO:0000256" key="1">
    <source>
        <dbReference type="SAM" id="MobiDB-lite"/>
    </source>
</evidence>